<dbReference type="InterPro" id="IPR052194">
    <property type="entry name" value="MESH1"/>
</dbReference>
<sequence length="146" mass="16740">MIYTPLTEAAMKMAYRGHHGQTDKSGIPYIFHPAHIAEEMSDEATTCVALLHDILEDTMYKKADLAEKFPPEVVEAVILLTHGKEDYYDYIRAIKSNPIATEVKIADLKHNLDESRNARSRSVTISQKGWYKEKYERALEILLDEK</sequence>
<dbReference type="Pfam" id="PF13328">
    <property type="entry name" value="HD_4"/>
    <property type="match status" value="1"/>
</dbReference>
<dbReference type="STRING" id="1776384.GCA_900086585_00761"/>
<protein>
    <submittedName>
        <fullName evidence="1">HD domain-containing protein</fullName>
    </submittedName>
</protein>
<comment type="caution">
    <text evidence="1">The sequence shown here is derived from an EMBL/GenBank/DDBJ whole genome shotgun (WGS) entry which is preliminary data.</text>
</comment>
<name>A0A415E0Y0_9FIRM</name>
<dbReference type="AlphaFoldDB" id="A0A415E0Y0"/>
<dbReference type="EMBL" id="QRMS01000003">
    <property type="protein sequence ID" value="RHJ87289.1"/>
    <property type="molecule type" value="Genomic_DNA"/>
</dbReference>
<dbReference type="Gene3D" id="1.10.3210.10">
    <property type="entry name" value="Hypothetical protein af1432"/>
    <property type="match status" value="1"/>
</dbReference>
<reference evidence="1 2" key="1">
    <citation type="submission" date="2018-08" db="EMBL/GenBank/DDBJ databases">
        <title>A genome reference for cultivated species of the human gut microbiota.</title>
        <authorList>
            <person name="Zou Y."/>
            <person name="Xue W."/>
            <person name="Luo G."/>
        </authorList>
    </citation>
    <scope>NUCLEOTIDE SEQUENCE [LARGE SCALE GENOMIC DNA]</scope>
    <source>
        <strain evidence="1 2">AM07-24</strain>
    </source>
</reference>
<dbReference type="OrthoDB" id="9802385at2"/>
<keyword evidence="2" id="KW-1185">Reference proteome</keyword>
<dbReference type="SUPFAM" id="SSF109604">
    <property type="entry name" value="HD-domain/PDEase-like"/>
    <property type="match status" value="1"/>
</dbReference>
<dbReference type="PANTHER" id="PTHR46246">
    <property type="entry name" value="GUANOSINE-3',5'-BIS(DIPHOSPHATE) 3'-PYROPHOSPHOHYDROLASE MESH1"/>
    <property type="match status" value="1"/>
</dbReference>
<proteinExistence type="predicted"/>
<dbReference type="Proteomes" id="UP000284841">
    <property type="component" value="Unassembled WGS sequence"/>
</dbReference>
<gene>
    <name evidence="1" type="ORF">DW099_11355</name>
</gene>
<dbReference type="RefSeq" id="WP_118335811.1">
    <property type="nucleotide sequence ID" value="NZ_AP025567.1"/>
</dbReference>
<organism evidence="1 2">
    <name type="scientific">Emergencia timonensis</name>
    <dbReference type="NCBI Taxonomy" id="1776384"/>
    <lineage>
        <taxon>Bacteria</taxon>
        <taxon>Bacillati</taxon>
        <taxon>Bacillota</taxon>
        <taxon>Clostridia</taxon>
        <taxon>Peptostreptococcales</taxon>
        <taxon>Anaerovoracaceae</taxon>
        <taxon>Emergencia</taxon>
    </lineage>
</organism>
<evidence type="ECO:0000313" key="1">
    <source>
        <dbReference type="EMBL" id="RHJ87289.1"/>
    </source>
</evidence>
<evidence type="ECO:0000313" key="2">
    <source>
        <dbReference type="Proteomes" id="UP000284841"/>
    </source>
</evidence>
<dbReference type="PANTHER" id="PTHR46246:SF1">
    <property type="entry name" value="GUANOSINE-3',5'-BIS(DIPHOSPHATE) 3'-PYROPHOSPHOHYDROLASE MESH1"/>
    <property type="match status" value="1"/>
</dbReference>
<accession>A0A415E0Y0</accession>
<dbReference type="GO" id="GO:0008893">
    <property type="term" value="F:guanosine-3',5'-bis(diphosphate) 3'-diphosphatase activity"/>
    <property type="evidence" value="ECO:0007669"/>
    <property type="project" value="TreeGrafter"/>
</dbReference>